<evidence type="ECO:0000313" key="2">
    <source>
        <dbReference type="Proteomes" id="UP000264330"/>
    </source>
</evidence>
<evidence type="ECO:0000313" key="1">
    <source>
        <dbReference type="EMBL" id="HCV82156.1"/>
    </source>
</evidence>
<comment type="caution">
    <text evidence="1">The sequence shown here is derived from an EMBL/GenBank/DDBJ whole genome shotgun (WGS) entry which is preliminary data.</text>
</comment>
<name>A0A3D5J4F1_9FLAO</name>
<dbReference type="Proteomes" id="UP000264330">
    <property type="component" value="Unassembled WGS sequence"/>
</dbReference>
<sequence>MKAGHMNDRKNDKSTGITTADCIHRISSKFKLKPEEIRKIYQLDQFNITRVFMTEEGSFDTKTGKYTSKNIPGNGKVCIQYFNDQAKSLYLTLQKIPTNEGMPEASSTLYELIEKSIGFFEKAQRASKRLFFQRLFNRHKILCLSYIKDLNSVFEKSHHHRDTDEVALSNTIFVLQKKGRFYVMEKAIRLEEKLLEQIEKMLESVNKNDKRQTLLKFKSNLIQHLQELKSIHNSVLLH</sequence>
<protein>
    <submittedName>
        <fullName evidence="1">Uncharacterized protein</fullName>
    </submittedName>
</protein>
<dbReference type="AlphaFoldDB" id="A0A3D5J4F1"/>
<accession>A0A3D5J4F1</accession>
<gene>
    <name evidence="1" type="ORF">DGQ38_14005</name>
</gene>
<dbReference type="EMBL" id="DPMF01000325">
    <property type="protein sequence ID" value="HCV82156.1"/>
    <property type="molecule type" value="Genomic_DNA"/>
</dbReference>
<reference evidence="1 2" key="1">
    <citation type="journal article" date="2018" name="Nat. Biotechnol.">
        <title>A standardized bacterial taxonomy based on genome phylogeny substantially revises the tree of life.</title>
        <authorList>
            <person name="Parks D.H."/>
            <person name="Chuvochina M."/>
            <person name="Waite D.W."/>
            <person name="Rinke C."/>
            <person name="Skarshewski A."/>
            <person name="Chaumeil P.A."/>
            <person name="Hugenholtz P."/>
        </authorList>
    </citation>
    <scope>NUCLEOTIDE SEQUENCE [LARGE SCALE GENOMIC DNA]</scope>
    <source>
        <strain evidence="1">UBA9359</strain>
    </source>
</reference>
<dbReference type="RefSeq" id="WP_013069887.1">
    <property type="nucleotide sequence ID" value="NZ_CAJXAW010000005.1"/>
</dbReference>
<organism evidence="1 2">
    <name type="scientific">Zunongwangia profunda</name>
    <dbReference type="NCBI Taxonomy" id="398743"/>
    <lineage>
        <taxon>Bacteria</taxon>
        <taxon>Pseudomonadati</taxon>
        <taxon>Bacteroidota</taxon>
        <taxon>Flavobacteriia</taxon>
        <taxon>Flavobacteriales</taxon>
        <taxon>Flavobacteriaceae</taxon>
        <taxon>Zunongwangia</taxon>
    </lineage>
</organism>
<proteinExistence type="predicted"/>